<dbReference type="RefSeq" id="WP_344567582.1">
    <property type="nucleotide sequence ID" value="NZ_BAAARJ010000012.1"/>
</dbReference>
<comment type="caution">
    <text evidence="1">The sequence shown here is derived from an EMBL/GenBank/DDBJ whole genome shotgun (WGS) entry which is preliminary data.</text>
</comment>
<dbReference type="InterPro" id="IPR045778">
    <property type="entry name" value="DUF6204"/>
</dbReference>
<accession>A0ABN3QAC9</accession>
<evidence type="ECO:0000313" key="1">
    <source>
        <dbReference type="EMBL" id="GAA2620948.1"/>
    </source>
</evidence>
<keyword evidence="2" id="KW-1185">Reference proteome</keyword>
<dbReference type="Pfam" id="PF19707">
    <property type="entry name" value="DUF6204"/>
    <property type="match status" value="1"/>
</dbReference>
<dbReference type="EMBL" id="BAAARJ010000012">
    <property type="protein sequence ID" value="GAA2620948.1"/>
    <property type="molecule type" value="Genomic_DNA"/>
</dbReference>
<reference evidence="1 2" key="1">
    <citation type="journal article" date="2019" name="Int. J. Syst. Evol. Microbiol.">
        <title>The Global Catalogue of Microorganisms (GCM) 10K type strain sequencing project: providing services to taxonomists for standard genome sequencing and annotation.</title>
        <authorList>
            <consortium name="The Broad Institute Genomics Platform"/>
            <consortium name="The Broad Institute Genome Sequencing Center for Infectious Disease"/>
            <person name="Wu L."/>
            <person name="Ma J."/>
        </authorList>
    </citation>
    <scope>NUCLEOTIDE SEQUENCE [LARGE SCALE GENOMIC DNA]</scope>
    <source>
        <strain evidence="1 2">JCM 16373</strain>
    </source>
</reference>
<name>A0ABN3QAC9_9ACTN</name>
<sequence length="115" mass="12261">MFRVTIRGAFGELDETGRAALLKEAAGFGASFTEAGTFTCDSSLSAFTFRCQVPPPAGGQGADEEGWAALRATEALEAHGHPHRILRLAVTDMRDIKIRRKGGGSTQGPRTGRRT</sequence>
<dbReference type="Proteomes" id="UP001501447">
    <property type="component" value="Unassembled WGS sequence"/>
</dbReference>
<organism evidence="1 2">
    <name type="scientific">Streptomyces axinellae</name>
    <dbReference type="NCBI Taxonomy" id="552788"/>
    <lineage>
        <taxon>Bacteria</taxon>
        <taxon>Bacillati</taxon>
        <taxon>Actinomycetota</taxon>
        <taxon>Actinomycetes</taxon>
        <taxon>Kitasatosporales</taxon>
        <taxon>Streptomycetaceae</taxon>
        <taxon>Streptomyces</taxon>
    </lineage>
</organism>
<evidence type="ECO:0000313" key="2">
    <source>
        <dbReference type="Proteomes" id="UP001501447"/>
    </source>
</evidence>
<gene>
    <name evidence="1" type="ORF">GCM10009863_38750</name>
</gene>
<protein>
    <submittedName>
        <fullName evidence="1">Uncharacterized protein</fullName>
    </submittedName>
</protein>
<proteinExistence type="predicted"/>